<reference evidence="2" key="1">
    <citation type="journal article" date="2016" name="Nature">
        <title>Genome evolution in the allotetraploid frog Xenopus laevis.</title>
        <authorList>
            <person name="Session A.M."/>
            <person name="Uno Y."/>
            <person name="Kwon T."/>
            <person name="Chapman J.A."/>
            <person name="Toyoda A."/>
            <person name="Takahashi S."/>
            <person name="Fukui A."/>
            <person name="Hikosaka A."/>
            <person name="Suzuki A."/>
            <person name="Kondo M."/>
            <person name="van Heeringen S.J."/>
            <person name="Quigley I."/>
            <person name="Heinz S."/>
            <person name="Ogino H."/>
            <person name="Ochi H."/>
            <person name="Hellsten U."/>
            <person name="Lyons J.B."/>
            <person name="Simakov O."/>
            <person name="Putnam N."/>
            <person name="Stites J."/>
            <person name="Kuroki Y."/>
            <person name="Tanaka T."/>
            <person name="Michiue T."/>
            <person name="Watanabe M."/>
            <person name="Bogdanovic O."/>
            <person name="Lister R."/>
            <person name="Georgiou G."/>
            <person name="Paranjpe S.S."/>
            <person name="van Kruijsbergen I."/>
            <person name="Shu S."/>
            <person name="Carlson J."/>
            <person name="Kinoshita T."/>
            <person name="Ohta Y."/>
            <person name="Mawaribuchi S."/>
            <person name="Jenkins J."/>
            <person name="Grimwood J."/>
            <person name="Schmutz J."/>
            <person name="Mitros T."/>
            <person name="Mozaffari S.V."/>
            <person name="Suzuki Y."/>
            <person name="Haramoto Y."/>
            <person name="Yamamoto T.S."/>
            <person name="Takagi C."/>
            <person name="Heald R."/>
            <person name="Miller K."/>
            <person name="Haudenschild C."/>
            <person name="Kitzman J."/>
            <person name="Nakayama T."/>
            <person name="Izutsu Y."/>
            <person name="Robert J."/>
            <person name="Fortriede J."/>
            <person name="Burns K."/>
            <person name="Lotay V."/>
            <person name="Karimi K."/>
            <person name="Yasuoka Y."/>
            <person name="Dichmann D.S."/>
            <person name="Flajnik M.F."/>
            <person name="Houston D.W."/>
            <person name="Shendure J."/>
            <person name="DuPasquier L."/>
            <person name="Vize P.D."/>
            <person name="Zorn A.M."/>
            <person name="Ito M."/>
            <person name="Marcotte E.M."/>
            <person name="Wallingford J.B."/>
            <person name="Ito Y."/>
            <person name="Asashima M."/>
            <person name="Ueno N."/>
            <person name="Matsuda Y."/>
            <person name="Veenstra G.J."/>
            <person name="Fujiyama A."/>
            <person name="Harland R.M."/>
            <person name="Taira M."/>
            <person name="Rokhsar D.S."/>
        </authorList>
    </citation>
    <scope>NUCLEOTIDE SEQUENCE [LARGE SCALE GENOMIC DNA]</scope>
    <source>
        <strain evidence="2">J</strain>
    </source>
</reference>
<accession>A0A974CZC7</accession>
<evidence type="ECO:0000313" key="1">
    <source>
        <dbReference type="EMBL" id="OCT81580.1"/>
    </source>
</evidence>
<dbReference type="EMBL" id="CM004474">
    <property type="protein sequence ID" value="OCT81580.1"/>
    <property type="molecule type" value="Genomic_DNA"/>
</dbReference>
<dbReference type="AlphaFoldDB" id="A0A974CZC7"/>
<proteinExistence type="predicted"/>
<sequence length="162" mass="18785">MKAFFMSSFEPTNLTESQNAIFSAFSAGIFLKSMKNYWHQRNPHPILVPSPTQPNIGDQPCHGRLYFNFISSSLSTQSLYYCNQFSCTRRSLRDQCIRKWKLSVIILPFPGINGIVKLTVPCPCSWIGEDDGRCKQMYFFFYQKPFFSPQPILFYSVTQSFL</sequence>
<evidence type="ECO:0000313" key="2">
    <source>
        <dbReference type="Proteomes" id="UP000694892"/>
    </source>
</evidence>
<organism evidence="1 2">
    <name type="scientific">Xenopus laevis</name>
    <name type="common">African clawed frog</name>
    <dbReference type="NCBI Taxonomy" id="8355"/>
    <lineage>
        <taxon>Eukaryota</taxon>
        <taxon>Metazoa</taxon>
        <taxon>Chordata</taxon>
        <taxon>Craniata</taxon>
        <taxon>Vertebrata</taxon>
        <taxon>Euteleostomi</taxon>
        <taxon>Amphibia</taxon>
        <taxon>Batrachia</taxon>
        <taxon>Anura</taxon>
        <taxon>Pipoidea</taxon>
        <taxon>Pipidae</taxon>
        <taxon>Xenopodinae</taxon>
        <taxon>Xenopus</taxon>
        <taxon>Xenopus</taxon>
    </lineage>
</organism>
<gene>
    <name evidence="1" type="ORF">XELAEV_18028404mg</name>
</gene>
<name>A0A974CZC7_XENLA</name>
<dbReference type="Proteomes" id="UP000694892">
    <property type="component" value="Chromosome 5L"/>
</dbReference>
<protein>
    <submittedName>
        <fullName evidence="1">Uncharacterized protein</fullName>
    </submittedName>
</protein>